<reference evidence="1" key="1">
    <citation type="submission" date="2019-04" db="EMBL/GenBank/DDBJ databases">
        <title>Sequencing of skin fungus with MAO and IRED activity.</title>
        <authorList>
            <person name="Marsaioli A.J."/>
            <person name="Bonatto J.M.C."/>
            <person name="Reis Junior O."/>
        </authorList>
    </citation>
    <scope>NUCLEOTIDE SEQUENCE</scope>
    <source>
        <strain evidence="1">30M1</strain>
    </source>
</reference>
<organism evidence="1 2">
    <name type="scientific">Curvularia kusanoi</name>
    <name type="common">Cochliobolus kusanoi</name>
    <dbReference type="NCBI Taxonomy" id="90978"/>
    <lineage>
        <taxon>Eukaryota</taxon>
        <taxon>Fungi</taxon>
        <taxon>Dikarya</taxon>
        <taxon>Ascomycota</taxon>
        <taxon>Pezizomycotina</taxon>
        <taxon>Dothideomycetes</taxon>
        <taxon>Pleosporomycetidae</taxon>
        <taxon>Pleosporales</taxon>
        <taxon>Pleosporineae</taxon>
        <taxon>Pleosporaceae</taxon>
        <taxon>Curvularia</taxon>
    </lineage>
</organism>
<evidence type="ECO:0000313" key="1">
    <source>
        <dbReference type="EMBL" id="KAF3005178.1"/>
    </source>
</evidence>
<accession>A0A9P4TII1</accession>
<dbReference type="EMBL" id="SWKU01000007">
    <property type="protein sequence ID" value="KAF3005178.1"/>
    <property type="molecule type" value="Genomic_DNA"/>
</dbReference>
<keyword evidence="2" id="KW-1185">Reference proteome</keyword>
<name>A0A9P4TII1_CURKU</name>
<protein>
    <submittedName>
        <fullName evidence="1">Uncharacterized protein</fullName>
    </submittedName>
</protein>
<comment type="caution">
    <text evidence="1">The sequence shown here is derived from an EMBL/GenBank/DDBJ whole genome shotgun (WGS) entry which is preliminary data.</text>
</comment>
<dbReference type="AlphaFoldDB" id="A0A9P4TII1"/>
<sequence>MTEFWTLQVSISELEDSFLRKDKTNNSLGTSPPSVVTWLGTQVSTKSKYTESLKQKHGHLVTQAHFHTPEAEQLQSQLKLEQSKLLAYELVNQEVAQGGDADLARAEGPDTPARKTKVATQSSESHNLDGSEQTVVHKTDQSQVYIYDYQMVDLCTVRAHTEPMRYSRLQ</sequence>
<gene>
    <name evidence="1" type="ORF">E8E13_010666</name>
</gene>
<proteinExistence type="predicted"/>
<evidence type="ECO:0000313" key="2">
    <source>
        <dbReference type="Proteomes" id="UP000801428"/>
    </source>
</evidence>
<dbReference type="Proteomes" id="UP000801428">
    <property type="component" value="Unassembled WGS sequence"/>
</dbReference>